<reference evidence="2 3" key="1">
    <citation type="journal article" date="2016" name="Mol. Biol. Evol.">
        <title>Comparative Genomics of Early-Diverging Mushroom-Forming Fungi Provides Insights into the Origins of Lignocellulose Decay Capabilities.</title>
        <authorList>
            <person name="Nagy L.G."/>
            <person name="Riley R."/>
            <person name="Tritt A."/>
            <person name="Adam C."/>
            <person name="Daum C."/>
            <person name="Floudas D."/>
            <person name="Sun H."/>
            <person name="Yadav J.S."/>
            <person name="Pangilinan J."/>
            <person name="Larsson K.H."/>
            <person name="Matsuura K."/>
            <person name="Barry K."/>
            <person name="Labutti K."/>
            <person name="Kuo R."/>
            <person name="Ohm R.A."/>
            <person name="Bhattacharya S.S."/>
            <person name="Shirouzu T."/>
            <person name="Yoshinaga Y."/>
            <person name="Martin F.M."/>
            <person name="Grigoriev I.V."/>
            <person name="Hibbett D.S."/>
        </authorList>
    </citation>
    <scope>NUCLEOTIDE SEQUENCE [LARGE SCALE GENOMIC DNA]</scope>
    <source>
        <strain evidence="2 3">CBS 109695</strain>
    </source>
</reference>
<evidence type="ECO:0000313" key="3">
    <source>
        <dbReference type="Proteomes" id="UP000076532"/>
    </source>
</evidence>
<evidence type="ECO:0000256" key="1">
    <source>
        <dbReference type="SAM" id="MobiDB-lite"/>
    </source>
</evidence>
<protein>
    <submittedName>
        <fullName evidence="2">Uncharacterized protein</fullName>
    </submittedName>
</protein>
<keyword evidence="3" id="KW-1185">Reference proteome</keyword>
<dbReference type="EMBL" id="KV417499">
    <property type="protein sequence ID" value="KZP29323.1"/>
    <property type="molecule type" value="Genomic_DNA"/>
</dbReference>
<dbReference type="AlphaFoldDB" id="A0A166SDH1"/>
<gene>
    <name evidence="2" type="ORF">FIBSPDRAFT_851731</name>
</gene>
<organism evidence="2 3">
    <name type="scientific">Athelia psychrophila</name>
    <dbReference type="NCBI Taxonomy" id="1759441"/>
    <lineage>
        <taxon>Eukaryota</taxon>
        <taxon>Fungi</taxon>
        <taxon>Dikarya</taxon>
        <taxon>Basidiomycota</taxon>
        <taxon>Agaricomycotina</taxon>
        <taxon>Agaricomycetes</taxon>
        <taxon>Agaricomycetidae</taxon>
        <taxon>Atheliales</taxon>
        <taxon>Atheliaceae</taxon>
        <taxon>Athelia</taxon>
    </lineage>
</organism>
<accession>A0A166SDH1</accession>
<name>A0A166SDH1_9AGAM</name>
<feature type="compositionally biased region" description="Polar residues" evidence="1">
    <location>
        <begin position="136"/>
        <end position="147"/>
    </location>
</feature>
<sequence>MSFHSLLNRPILVLAIADTPNPDLRSLHANTNTNTTAAGSDLDSDSGLSQLQIPGLPAVLTLSPATPVDEATDSPYLSENYPYGYARDEDGVFEYRPFVGVTHIFGTWNMDEAMLGDSDGQLGLGENDAGVDGNVRASSGSESESDG</sequence>
<feature type="region of interest" description="Disordered" evidence="1">
    <location>
        <begin position="119"/>
        <end position="147"/>
    </location>
</feature>
<proteinExistence type="predicted"/>
<evidence type="ECO:0000313" key="2">
    <source>
        <dbReference type="EMBL" id="KZP29323.1"/>
    </source>
</evidence>
<dbReference type="Proteomes" id="UP000076532">
    <property type="component" value="Unassembled WGS sequence"/>
</dbReference>
<dbReference type="OrthoDB" id="10569577at2759"/>